<proteinExistence type="predicted"/>
<accession>A0A6H5HS51</accession>
<organism evidence="4 5">
    <name type="scientific">Trichogramma brassicae</name>
    <dbReference type="NCBI Taxonomy" id="86971"/>
    <lineage>
        <taxon>Eukaryota</taxon>
        <taxon>Metazoa</taxon>
        <taxon>Ecdysozoa</taxon>
        <taxon>Arthropoda</taxon>
        <taxon>Hexapoda</taxon>
        <taxon>Insecta</taxon>
        <taxon>Pterygota</taxon>
        <taxon>Neoptera</taxon>
        <taxon>Endopterygota</taxon>
        <taxon>Hymenoptera</taxon>
        <taxon>Apocrita</taxon>
        <taxon>Proctotrupomorpha</taxon>
        <taxon>Chalcidoidea</taxon>
        <taxon>Trichogrammatidae</taxon>
        <taxon>Trichogramma</taxon>
    </lineage>
</organism>
<sequence>MAQSNQKLLKLFEGMPEKVNRNIEGKNYEFLRKLYPFVRDYKGHFPNLSDIFQPEAIDWFLSESVKSNDSVIIDFVIQTGYKDKPKIDKDGKPLLRRTTAVHEAARLRDYNLYPLVDDFFRIYNRFDLNYTDESGLSHFHIACKSGCDDVVKKFLDLGQDPNCLAQKSVDPPLHQALGWNRHKKIAELLLRRGADPNLTNVDGLTPLHIICQTNHCDKDDNWVEIFFKINDDKHQSVQIDAQDKDGKTPLHLALCYGDEKLIGLLLKRGASPNLANVEGSTSLHIICRTQRPEDDFMEVFFKLNDDIQQTLQVNARDKSGNTPLHVALPHYNNKTIESLLRRGGDPNLANNEGSTPLHIICQRQQYQGNNFAELFFRINDEKQQSVQVDARNKSGRTPLQLAVANLLPDVVDLLLDHGAELSSFVFPTTSYFIKEFRKGLCETIDDFKFRTAFCALSVVERLEKRGYELNRSDALTIMNTLCARRTFYTQEPLEIWLDREEFVEVAKNITFRPSLSLYDVFQLRYEEAVKKLTYTDYCKFHGVIGMWSLCYNGGDACVVHLCEIMWRGFFRRWALDPFLELTRYRLPILCCDMIIKKLENEDLLHICLAATSQNTSNLGYKRVDREGHSNAAAIVYNGALRYMAAGYLLSLTLRRDALHLHTKQQRQQHQHTTELQS</sequence>
<evidence type="ECO:0000313" key="5">
    <source>
        <dbReference type="Proteomes" id="UP000479190"/>
    </source>
</evidence>
<dbReference type="Proteomes" id="UP000479190">
    <property type="component" value="Unassembled WGS sequence"/>
</dbReference>
<gene>
    <name evidence="4" type="ORF">TBRA_LOCUS255</name>
</gene>
<dbReference type="Gene3D" id="1.25.40.20">
    <property type="entry name" value="Ankyrin repeat-containing domain"/>
    <property type="match status" value="3"/>
</dbReference>
<dbReference type="PANTHER" id="PTHR24123">
    <property type="entry name" value="ANKYRIN REPEAT-CONTAINING"/>
    <property type="match status" value="1"/>
</dbReference>
<dbReference type="Pfam" id="PF12796">
    <property type="entry name" value="Ank_2"/>
    <property type="match status" value="2"/>
</dbReference>
<feature type="repeat" description="ANK" evidence="3">
    <location>
        <begin position="319"/>
        <end position="351"/>
    </location>
</feature>
<dbReference type="OrthoDB" id="424503at2759"/>
<feature type="repeat" description="ANK" evidence="3">
    <location>
        <begin position="394"/>
        <end position="422"/>
    </location>
</feature>
<keyword evidence="1" id="KW-0677">Repeat</keyword>
<dbReference type="SMART" id="SM00248">
    <property type="entry name" value="ANK"/>
    <property type="match status" value="8"/>
</dbReference>
<dbReference type="AlphaFoldDB" id="A0A6H5HS51"/>
<dbReference type="InterPro" id="IPR036770">
    <property type="entry name" value="Ankyrin_rpt-contain_sf"/>
</dbReference>
<dbReference type="InterPro" id="IPR002110">
    <property type="entry name" value="Ankyrin_rpt"/>
</dbReference>
<protein>
    <submittedName>
        <fullName evidence="4">Uncharacterized protein</fullName>
    </submittedName>
</protein>
<evidence type="ECO:0000313" key="4">
    <source>
        <dbReference type="EMBL" id="CAB0028025.1"/>
    </source>
</evidence>
<dbReference type="InterPro" id="IPR051165">
    <property type="entry name" value="Multifunctional_ANK_Repeat"/>
</dbReference>
<dbReference type="SUPFAM" id="SSF48403">
    <property type="entry name" value="Ankyrin repeat"/>
    <property type="match status" value="1"/>
</dbReference>
<keyword evidence="2 3" id="KW-0040">ANK repeat</keyword>
<dbReference type="PRINTS" id="PR01415">
    <property type="entry name" value="ANKYRIN"/>
</dbReference>
<name>A0A6H5HS51_9HYME</name>
<evidence type="ECO:0000256" key="3">
    <source>
        <dbReference type="PROSITE-ProRule" id="PRU00023"/>
    </source>
</evidence>
<feature type="repeat" description="ANK" evidence="3">
    <location>
        <begin position="245"/>
        <end position="277"/>
    </location>
</feature>
<reference evidence="4 5" key="1">
    <citation type="submission" date="2020-02" db="EMBL/GenBank/DDBJ databases">
        <authorList>
            <person name="Ferguson B K."/>
        </authorList>
    </citation>
    <scope>NUCLEOTIDE SEQUENCE [LARGE SCALE GENOMIC DNA]</scope>
</reference>
<dbReference type="EMBL" id="CADCXV010000058">
    <property type="protein sequence ID" value="CAB0028025.1"/>
    <property type="molecule type" value="Genomic_DNA"/>
</dbReference>
<evidence type="ECO:0000256" key="2">
    <source>
        <dbReference type="ARBA" id="ARBA00023043"/>
    </source>
</evidence>
<dbReference type="PROSITE" id="PS50297">
    <property type="entry name" value="ANK_REP_REGION"/>
    <property type="match status" value="3"/>
</dbReference>
<feature type="repeat" description="ANK" evidence="3">
    <location>
        <begin position="168"/>
        <end position="201"/>
    </location>
</feature>
<dbReference type="PANTHER" id="PTHR24123:SF141">
    <property type="entry name" value="ANKYRIN 2, ISOFORM U"/>
    <property type="match status" value="1"/>
</dbReference>
<keyword evidence="5" id="KW-1185">Reference proteome</keyword>
<dbReference type="PROSITE" id="PS50088">
    <property type="entry name" value="ANK_REPEAT"/>
    <property type="match status" value="4"/>
</dbReference>
<evidence type="ECO:0000256" key="1">
    <source>
        <dbReference type="ARBA" id="ARBA00022737"/>
    </source>
</evidence>